<keyword evidence="4" id="KW-0807">Transducer</keyword>
<evidence type="ECO:0000256" key="3">
    <source>
        <dbReference type="ARBA" id="ARBA00029447"/>
    </source>
</evidence>
<evidence type="ECO:0000256" key="6">
    <source>
        <dbReference type="SAM" id="MobiDB-lite"/>
    </source>
</evidence>
<feature type="coiled-coil region" evidence="5">
    <location>
        <begin position="897"/>
        <end position="935"/>
    </location>
</feature>
<reference evidence="10" key="1">
    <citation type="journal article" date="2019" name="PLoS Negl. Trop. Dis.">
        <title>Revisiting the worldwide diversity of Leptospira species in the environment.</title>
        <authorList>
            <person name="Vincent A.T."/>
            <person name="Schiettekatte O."/>
            <person name="Bourhy P."/>
            <person name="Veyrier F.J."/>
            <person name="Picardeau M."/>
        </authorList>
    </citation>
    <scope>NUCLEOTIDE SEQUENCE [LARGE SCALE GENOMIC DNA]</scope>
    <source>
        <strain evidence="10">201800301</strain>
    </source>
</reference>
<keyword evidence="7" id="KW-1133">Transmembrane helix</keyword>
<keyword evidence="7" id="KW-0812">Transmembrane</keyword>
<feature type="domain" description="Methyl-accepting transducer" evidence="8">
    <location>
        <begin position="711"/>
        <end position="926"/>
    </location>
</feature>
<dbReference type="GO" id="GO:0007165">
    <property type="term" value="P:signal transduction"/>
    <property type="evidence" value="ECO:0007669"/>
    <property type="project" value="UniProtKB-KW"/>
</dbReference>
<dbReference type="Pfam" id="PF00015">
    <property type="entry name" value="MCPsignal"/>
    <property type="match status" value="1"/>
</dbReference>
<evidence type="ECO:0000313" key="10">
    <source>
        <dbReference type="EMBL" id="TGK43489.1"/>
    </source>
</evidence>
<dbReference type="CDD" id="cd11386">
    <property type="entry name" value="MCP_signal"/>
    <property type="match status" value="1"/>
</dbReference>
<dbReference type="InterPro" id="IPR051310">
    <property type="entry name" value="MCP_chemotaxis"/>
</dbReference>
<dbReference type="InterPro" id="IPR004089">
    <property type="entry name" value="MCPsignal_dom"/>
</dbReference>
<dbReference type="CDD" id="cd17527">
    <property type="entry name" value="HAMP_II"/>
    <property type="match status" value="4"/>
</dbReference>
<dbReference type="Pfam" id="PF12729">
    <property type="entry name" value="4HB_MCP_1"/>
    <property type="match status" value="1"/>
</dbReference>
<accession>A0A4V3JGL6</accession>
<evidence type="ECO:0000256" key="1">
    <source>
        <dbReference type="ARBA" id="ARBA00004370"/>
    </source>
</evidence>
<feature type="region of interest" description="Disordered" evidence="6">
    <location>
        <begin position="726"/>
        <end position="747"/>
    </location>
</feature>
<feature type="coiled-coil region" evidence="5">
    <location>
        <begin position="416"/>
        <end position="443"/>
    </location>
</feature>
<evidence type="ECO:0000256" key="5">
    <source>
        <dbReference type="SAM" id="Coils"/>
    </source>
</evidence>
<dbReference type="PROSITE" id="PS50885">
    <property type="entry name" value="HAMP"/>
    <property type="match status" value="1"/>
</dbReference>
<dbReference type="SMART" id="SM00283">
    <property type="entry name" value="MA"/>
    <property type="match status" value="1"/>
</dbReference>
<dbReference type="GO" id="GO:0006935">
    <property type="term" value="P:chemotaxis"/>
    <property type="evidence" value="ECO:0007669"/>
    <property type="project" value="UniProtKB-KW"/>
</dbReference>
<dbReference type="PROSITE" id="PS50111">
    <property type="entry name" value="CHEMOTAXIS_TRANSDUC_2"/>
    <property type="match status" value="1"/>
</dbReference>
<dbReference type="Pfam" id="PF18575">
    <property type="entry name" value="HAMP_N3"/>
    <property type="match status" value="4"/>
</dbReference>
<evidence type="ECO:0000313" key="11">
    <source>
        <dbReference type="Proteomes" id="UP000298097"/>
    </source>
</evidence>
<dbReference type="Gene3D" id="1.10.287.950">
    <property type="entry name" value="Methyl-accepting chemotaxis protein"/>
    <property type="match status" value="1"/>
</dbReference>
<feature type="coiled-coil region" evidence="5">
    <location>
        <begin position="506"/>
        <end position="533"/>
    </location>
</feature>
<sequence>MSIAQKLLAIIVIGLVGLGIIDGLSIYQMNQIQKGGNGASASSNWENISASFSELRSLVRENYWNKDQNRRSEIISQIQKDRETISSTLSENSDIVSDKKEAELISTVKSASEEYLQTFANGILLENANSLEESEFKAKEEIAAKKFLSSLKGRSEYATVSFKQKGIETESSVLSASILLILISIGIITSFAILSWRIGIQISQQLGGDYSLLSKITKKIASGDLTSEIDTDHMNQNGLLLQLSILQSSLKDLLFEMTKMSKEHEAGDIDVKIDSSKFTGAFKTMSEGINDMVFAHIAVKKKAMECFKQFGEGNMDADIEKLPGKKQFINETIDQVRANINGLVTEMSKMSKEHEAGDIDVKIDSSKFKGTFKTMSDGINDMVFSHIAVKKKAMECFKQFGEGNMDADIEKLPGKKQFINETIDQVRANIKGLIAEMTKMAQEHEAGDIDVKIDSSKFKGAFKTMSDGINDMVFAHIAVKKKAMECFKQFGEGNMDADIEKLPGKKQFINETIDQVRANIKGLIEEMSKMAQEHEAGDIDIKIDSSKFKGAFKTMSDGINDMVFSHIAVKKKAMECFKQFGEGNMDADIEKLPGKKRFINEAIDQVRANIKGLIADANELAEAAVLGKLDTRADATKHKGDFKRIIEGVNATLEAIVGPINEVMDIQSSLEQGDLTQFVKGNYKGKLGELRDSVNSTIDKLSRSISEVGKAASSFASAAEEVSATSQTMSQGATEQSANVEETSASLEEMTATIEQNADNSRQTEVMASSMVNHANEGGEAVRLAVQAMKDIAEKITSVEDIAYQTNLLALNAAIEAARAGEHGMGFAVVANEVRKLAERSQSYAGEISHFAKNSVNVAERAGSLIEEIIPNITKISDLIREVSAASREQKQGVGQINTAMSQLDRVTQQNAAASEELSSMAEELSAQAQGLQKVVQHFKINGMEEVYSGSSFEPVHSGKSSGNSKEYRNGNHTFNESKFGRF</sequence>
<dbReference type="InterPro" id="IPR003660">
    <property type="entry name" value="HAMP_dom"/>
</dbReference>
<feature type="region of interest" description="Disordered" evidence="6">
    <location>
        <begin position="950"/>
        <end position="983"/>
    </location>
</feature>
<dbReference type="OrthoDB" id="334703at2"/>
<dbReference type="InterPro" id="IPR024478">
    <property type="entry name" value="HlyB_4HB_MCP"/>
</dbReference>
<feature type="transmembrane region" description="Helical" evidence="7">
    <location>
        <begin position="173"/>
        <end position="196"/>
    </location>
</feature>
<keyword evidence="5" id="KW-0175">Coiled coil</keyword>
<proteinExistence type="inferred from homology"/>
<comment type="similarity">
    <text evidence="3">Belongs to the methyl-accepting chemotaxis (MCP) protein family.</text>
</comment>
<dbReference type="PANTHER" id="PTHR43531">
    <property type="entry name" value="PROTEIN ICFG"/>
    <property type="match status" value="1"/>
</dbReference>
<evidence type="ECO:0000259" key="9">
    <source>
        <dbReference type="PROSITE" id="PS50885"/>
    </source>
</evidence>
<dbReference type="Proteomes" id="UP000298097">
    <property type="component" value="Unassembled WGS sequence"/>
</dbReference>
<dbReference type="GO" id="GO:0005886">
    <property type="term" value="C:plasma membrane"/>
    <property type="evidence" value="ECO:0007669"/>
    <property type="project" value="TreeGrafter"/>
</dbReference>
<gene>
    <name evidence="10" type="ORF">EHO65_02280</name>
</gene>
<keyword evidence="2" id="KW-0145">Chemotaxis</keyword>
<feature type="compositionally biased region" description="Polar residues" evidence="6">
    <location>
        <begin position="959"/>
        <end position="977"/>
    </location>
</feature>
<feature type="transmembrane region" description="Helical" evidence="7">
    <location>
        <begin position="6"/>
        <end position="27"/>
    </location>
</feature>
<evidence type="ECO:0000256" key="7">
    <source>
        <dbReference type="SAM" id="Phobius"/>
    </source>
</evidence>
<dbReference type="SUPFAM" id="SSF58104">
    <property type="entry name" value="Methyl-accepting chemotaxis protein (MCP) signaling domain"/>
    <property type="match status" value="1"/>
</dbReference>
<evidence type="ECO:0000256" key="2">
    <source>
        <dbReference type="ARBA" id="ARBA00022500"/>
    </source>
</evidence>
<dbReference type="RefSeq" id="WP_135772594.1">
    <property type="nucleotide sequence ID" value="NZ_RQEY01000005.1"/>
</dbReference>
<dbReference type="AlphaFoldDB" id="A0A4V3JGL6"/>
<dbReference type="EMBL" id="RQEY01000005">
    <property type="protein sequence ID" value="TGK43489.1"/>
    <property type="molecule type" value="Genomic_DNA"/>
</dbReference>
<keyword evidence="11" id="KW-1185">Reference proteome</keyword>
<name>A0A4V3JGL6_9LEPT</name>
<dbReference type="Gene3D" id="1.20.120.1530">
    <property type="match status" value="5"/>
</dbReference>
<dbReference type="Pfam" id="PF18947">
    <property type="entry name" value="HAMP_2"/>
    <property type="match status" value="1"/>
</dbReference>
<comment type="subcellular location">
    <subcellularLocation>
        <location evidence="1">Membrane</location>
    </subcellularLocation>
</comment>
<evidence type="ECO:0000256" key="4">
    <source>
        <dbReference type="PROSITE-ProRule" id="PRU00284"/>
    </source>
</evidence>
<evidence type="ECO:0000259" key="8">
    <source>
        <dbReference type="PROSITE" id="PS50111"/>
    </source>
</evidence>
<dbReference type="FunFam" id="1.10.287.950:FF:000001">
    <property type="entry name" value="Methyl-accepting chemotaxis sensory transducer"/>
    <property type="match status" value="1"/>
</dbReference>
<dbReference type="GO" id="GO:0004888">
    <property type="term" value="F:transmembrane signaling receptor activity"/>
    <property type="evidence" value="ECO:0007669"/>
    <property type="project" value="TreeGrafter"/>
</dbReference>
<keyword evidence="7" id="KW-0472">Membrane</keyword>
<protein>
    <submittedName>
        <fullName evidence="10">Methyl-accepting chemotaxis protein</fullName>
    </submittedName>
</protein>
<organism evidence="10 11">
    <name type="scientific">Leptospira andrefontaineae</name>
    <dbReference type="NCBI Taxonomy" id="2484976"/>
    <lineage>
        <taxon>Bacteria</taxon>
        <taxon>Pseudomonadati</taxon>
        <taxon>Spirochaetota</taxon>
        <taxon>Spirochaetia</taxon>
        <taxon>Leptospirales</taxon>
        <taxon>Leptospiraceae</taxon>
        <taxon>Leptospira</taxon>
    </lineage>
</organism>
<dbReference type="CDD" id="cd17528">
    <property type="entry name" value="HAMP_III"/>
    <property type="match status" value="4"/>
</dbReference>
<dbReference type="InterPro" id="IPR041395">
    <property type="entry name" value="McpB_HAMP_3rd"/>
</dbReference>
<comment type="caution">
    <text evidence="10">The sequence shown here is derived from an EMBL/GenBank/DDBJ whole genome shotgun (WGS) entry which is preliminary data.</text>
</comment>
<feature type="domain" description="HAMP" evidence="9">
    <location>
        <begin position="654"/>
        <end position="706"/>
    </location>
</feature>
<feature type="compositionally biased region" description="Polar residues" evidence="6">
    <location>
        <begin position="727"/>
        <end position="746"/>
    </location>
</feature>
<dbReference type="PANTHER" id="PTHR43531:SF11">
    <property type="entry name" value="METHYL-ACCEPTING CHEMOTAXIS PROTEIN 3"/>
    <property type="match status" value="1"/>
</dbReference>